<keyword evidence="7" id="KW-1185">Reference proteome</keyword>
<dbReference type="SUPFAM" id="SSF57850">
    <property type="entry name" value="RING/U-box"/>
    <property type="match status" value="1"/>
</dbReference>
<dbReference type="PANTHER" id="PTHR24103">
    <property type="entry name" value="E3 UBIQUITIN-PROTEIN LIGASE TRIM"/>
    <property type="match status" value="1"/>
</dbReference>
<evidence type="ECO:0000256" key="4">
    <source>
        <dbReference type="PROSITE-ProRule" id="PRU00175"/>
    </source>
</evidence>
<reference evidence="6" key="1">
    <citation type="submission" date="2025-08" db="UniProtKB">
        <authorList>
            <consortium name="Ensembl"/>
        </authorList>
    </citation>
    <scope>IDENTIFICATION</scope>
</reference>
<dbReference type="InterPro" id="IPR050143">
    <property type="entry name" value="TRIM/RBCC"/>
</dbReference>
<dbReference type="Proteomes" id="UP000694421">
    <property type="component" value="Unplaced"/>
</dbReference>
<dbReference type="InterPro" id="IPR001841">
    <property type="entry name" value="Znf_RING"/>
</dbReference>
<dbReference type="InterPro" id="IPR013083">
    <property type="entry name" value="Znf_RING/FYVE/PHD"/>
</dbReference>
<evidence type="ECO:0000259" key="5">
    <source>
        <dbReference type="PROSITE" id="PS50089"/>
    </source>
</evidence>
<dbReference type="SMART" id="SM00184">
    <property type="entry name" value="RING"/>
    <property type="match status" value="1"/>
</dbReference>
<dbReference type="Gene3D" id="3.30.40.10">
    <property type="entry name" value="Zinc/RING finger domain, C3HC4 (zinc finger)"/>
    <property type="match status" value="1"/>
</dbReference>
<dbReference type="AlphaFoldDB" id="A0A8D0BY89"/>
<dbReference type="GeneTree" id="ENSGT01030000234669"/>
<evidence type="ECO:0000313" key="6">
    <source>
        <dbReference type="Ensembl" id="ENSSMRP00000011140.1"/>
    </source>
</evidence>
<organism evidence="6 7">
    <name type="scientific">Salvator merianae</name>
    <name type="common">Argentine black and white tegu</name>
    <name type="synonym">Tupinambis merianae</name>
    <dbReference type="NCBI Taxonomy" id="96440"/>
    <lineage>
        <taxon>Eukaryota</taxon>
        <taxon>Metazoa</taxon>
        <taxon>Chordata</taxon>
        <taxon>Craniata</taxon>
        <taxon>Vertebrata</taxon>
        <taxon>Euteleostomi</taxon>
        <taxon>Lepidosauria</taxon>
        <taxon>Squamata</taxon>
        <taxon>Bifurcata</taxon>
        <taxon>Unidentata</taxon>
        <taxon>Episquamata</taxon>
        <taxon>Laterata</taxon>
        <taxon>Teiioidea</taxon>
        <taxon>Teiidae</taxon>
        <taxon>Salvator</taxon>
    </lineage>
</organism>
<evidence type="ECO:0000256" key="1">
    <source>
        <dbReference type="ARBA" id="ARBA00022723"/>
    </source>
</evidence>
<keyword evidence="1" id="KW-0479">Metal-binding</keyword>
<protein>
    <recommendedName>
        <fullName evidence="5">RING-type domain-containing protein</fullName>
    </recommendedName>
</protein>
<sequence>MASAPLSVVCGEQAPICSICKDLFSNPKILSCGHSFCNACLLQHWEDSEAEPPCPRCGELFQESDIKPNKRLANLVHELTQRQEEEKAKDAEQEWRKGDIAERKEGKGVENCGRGLPNSPQDLGSVSGDILDMGLEDSSSCIAPTCKEKVQEVQALVLAFQETRQELMDWKVAEEKRSKECLDRLAAEEQKIRGIFEEMQNILLNKEQWLSQLEGLKRLIEKKEEENATRFPKEIYCLDDSIVKLNNIYEMPASEFLEGIRMNLSKYQKRCQPQLLELSPEVNERLRSFSEENSLLKEAIRKFKVLQDFPATWDGGESKSSHLSTFFYLWGSCSLSAAVHWKKLESRTHWAAGAIHEQR</sequence>
<evidence type="ECO:0000313" key="7">
    <source>
        <dbReference type="Proteomes" id="UP000694421"/>
    </source>
</evidence>
<keyword evidence="3" id="KW-0862">Zinc</keyword>
<name>A0A8D0BY89_SALMN</name>
<dbReference type="InterPro" id="IPR017907">
    <property type="entry name" value="Znf_RING_CS"/>
</dbReference>
<feature type="domain" description="RING-type" evidence="5">
    <location>
        <begin position="17"/>
        <end position="57"/>
    </location>
</feature>
<dbReference type="Ensembl" id="ENSSMRT00000012960.1">
    <property type="protein sequence ID" value="ENSSMRP00000011140.1"/>
    <property type="gene ID" value="ENSSMRG00000008759.1"/>
</dbReference>
<accession>A0A8D0BY89</accession>
<dbReference type="GO" id="GO:0008270">
    <property type="term" value="F:zinc ion binding"/>
    <property type="evidence" value="ECO:0007669"/>
    <property type="project" value="UniProtKB-KW"/>
</dbReference>
<dbReference type="PROSITE" id="PS50089">
    <property type="entry name" value="ZF_RING_2"/>
    <property type="match status" value="1"/>
</dbReference>
<proteinExistence type="predicted"/>
<keyword evidence="2 4" id="KW-0863">Zinc-finger</keyword>
<dbReference type="Pfam" id="PF13445">
    <property type="entry name" value="zf-RING_UBOX"/>
    <property type="match status" value="1"/>
</dbReference>
<reference evidence="6" key="2">
    <citation type="submission" date="2025-09" db="UniProtKB">
        <authorList>
            <consortium name="Ensembl"/>
        </authorList>
    </citation>
    <scope>IDENTIFICATION</scope>
</reference>
<dbReference type="PROSITE" id="PS00518">
    <property type="entry name" value="ZF_RING_1"/>
    <property type="match status" value="1"/>
</dbReference>
<evidence type="ECO:0000256" key="3">
    <source>
        <dbReference type="ARBA" id="ARBA00022833"/>
    </source>
</evidence>
<evidence type="ECO:0000256" key="2">
    <source>
        <dbReference type="ARBA" id="ARBA00022771"/>
    </source>
</evidence>
<dbReference type="InterPro" id="IPR027370">
    <property type="entry name" value="Znf-RING_euk"/>
</dbReference>